<evidence type="ECO:0000313" key="1">
    <source>
        <dbReference type="EMBL" id="PFG36022.1"/>
    </source>
</evidence>
<name>A0A2A9ECM5_9MICO</name>
<dbReference type="AlphaFoldDB" id="A0A2A9ECM5"/>
<gene>
    <name evidence="1" type="ORF">ATL41_0726</name>
</gene>
<keyword evidence="2" id="KW-1185">Reference proteome</keyword>
<organism evidence="1 2">
    <name type="scientific">Flavimobilis soli</name>
    <dbReference type="NCBI Taxonomy" id="442709"/>
    <lineage>
        <taxon>Bacteria</taxon>
        <taxon>Bacillati</taxon>
        <taxon>Actinomycetota</taxon>
        <taxon>Actinomycetes</taxon>
        <taxon>Micrococcales</taxon>
        <taxon>Jonesiaceae</taxon>
        <taxon>Flavimobilis</taxon>
    </lineage>
</organism>
<dbReference type="EMBL" id="PDJH01000001">
    <property type="protein sequence ID" value="PFG36022.1"/>
    <property type="molecule type" value="Genomic_DNA"/>
</dbReference>
<dbReference type="Proteomes" id="UP000221394">
    <property type="component" value="Unassembled WGS sequence"/>
</dbReference>
<evidence type="ECO:0000313" key="2">
    <source>
        <dbReference type="Proteomes" id="UP000221394"/>
    </source>
</evidence>
<sequence length="45" mass="4815">MLEASAAGALLLLFVDDDRFSYLELAPLDDDASFAEFPAASTFTS</sequence>
<proteinExistence type="predicted"/>
<comment type="caution">
    <text evidence="1">The sequence shown here is derived from an EMBL/GenBank/DDBJ whole genome shotgun (WGS) entry which is preliminary data.</text>
</comment>
<accession>A0A2A9ECM5</accession>
<reference evidence="1 2" key="1">
    <citation type="submission" date="2017-10" db="EMBL/GenBank/DDBJ databases">
        <title>Sequencing the genomes of 1000 actinobacteria strains.</title>
        <authorList>
            <person name="Klenk H.-P."/>
        </authorList>
    </citation>
    <scope>NUCLEOTIDE SEQUENCE [LARGE SCALE GENOMIC DNA]</scope>
    <source>
        <strain evidence="1 2">DSM 21574</strain>
    </source>
</reference>
<protein>
    <submittedName>
        <fullName evidence="1">Uncharacterized protein</fullName>
    </submittedName>
</protein>